<proteinExistence type="predicted"/>
<evidence type="ECO:0008006" key="3">
    <source>
        <dbReference type="Google" id="ProtNLM"/>
    </source>
</evidence>
<evidence type="ECO:0000313" key="1">
    <source>
        <dbReference type="EMBL" id="APX10281.1"/>
    </source>
</evidence>
<accession>A0A1P8MQI0</accession>
<name>A0A1P8MQI0_9RHOB</name>
<reference evidence="1 2" key="1">
    <citation type="submission" date="2017-01" db="EMBL/GenBank/DDBJ databases">
        <title>Complete genome of Tateyamaria omphalii DOK1-4 isolated from seawater in Dokdo.</title>
        <authorList>
            <person name="Kim J.H."/>
            <person name="Chi W.-J."/>
        </authorList>
    </citation>
    <scope>NUCLEOTIDE SEQUENCE [LARGE SCALE GENOMIC DNA]</scope>
    <source>
        <strain evidence="1 2">DOK1-4</strain>
    </source>
</reference>
<dbReference type="AlphaFoldDB" id="A0A1P8MQI0"/>
<dbReference type="Proteomes" id="UP000186336">
    <property type="component" value="Chromosome"/>
</dbReference>
<sequence>MMVDLRTQAWLDDMFIYGGGNVYGPPQLKEEIDARGEWAERFRSNFDHVLAERELTASEYEDRTEISFDTDVEFYDYLAKLHHFLFSDGPMP</sequence>
<protein>
    <recommendedName>
        <fullName evidence="3">CdiI immunity protein domain-containing protein</fullName>
    </recommendedName>
</protein>
<dbReference type="KEGG" id="tom:BWR18_00125"/>
<dbReference type="EMBL" id="CP019312">
    <property type="protein sequence ID" value="APX10281.1"/>
    <property type="molecule type" value="Genomic_DNA"/>
</dbReference>
<dbReference type="OrthoDB" id="7690112at2"/>
<evidence type="ECO:0000313" key="2">
    <source>
        <dbReference type="Proteomes" id="UP000186336"/>
    </source>
</evidence>
<keyword evidence="2" id="KW-1185">Reference proteome</keyword>
<dbReference type="RefSeq" id="WP_076626095.1">
    <property type="nucleotide sequence ID" value="NZ_CP019312.1"/>
</dbReference>
<gene>
    <name evidence="1" type="ORF">BWR18_00125</name>
</gene>
<organism evidence="1 2">
    <name type="scientific">Tateyamaria omphalii</name>
    <dbReference type="NCBI Taxonomy" id="299262"/>
    <lineage>
        <taxon>Bacteria</taxon>
        <taxon>Pseudomonadati</taxon>
        <taxon>Pseudomonadota</taxon>
        <taxon>Alphaproteobacteria</taxon>
        <taxon>Rhodobacterales</taxon>
        <taxon>Roseobacteraceae</taxon>
        <taxon>Tateyamaria</taxon>
    </lineage>
</organism>